<dbReference type="RefSeq" id="WP_238222748.1">
    <property type="nucleotide sequence ID" value="NZ_BAAADH010000001.1"/>
</dbReference>
<gene>
    <name evidence="2" type="ORF">LNAOJCKE_0941</name>
</gene>
<reference evidence="2" key="2">
    <citation type="submission" date="2021-08" db="EMBL/GenBank/DDBJ databases">
        <authorList>
            <person name="Tani A."/>
            <person name="Ola A."/>
            <person name="Ogura Y."/>
            <person name="Katsura K."/>
            <person name="Hayashi T."/>
        </authorList>
    </citation>
    <scope>NUCLEOTIDE SEQUENCE</scope>
    <source>
        <strain evidence="2">NBRC 15686</strain>
    </source>
</reference>
<evidence type="ECO:0000256" key="1">
    <source>
        <dbReference type="SAM" id="MobiDB-lite"/>
    </source>
</evidence>
<feature type="region of interest" description="Disordered" evidence="1">
    <location>
        <begin position="39"/>
        <end position="75"/>
    </location>
</feature>
<organism evidence="2 3">
    <name type="scientific">Methylorubrum aminovorans</name>
    <dbReference type="NCBI Taxonomy" id="269069"/>
    <lineage>
        <taxon>Bacteria</taxon>
        <taxon>Pseudomonadati</taxon>
        <taxon>Pseudomonadota</taxon>
        <taxon>Alphaproteobacteria</taxon>
        <taxon>Hyphomicrobiales</taxon>
        <taxon>Methylobacteriaceae</taxon>
        <taxon>Methylorubrum</taxon>
    </lineage>
</organism>
<accession>A0ABQ4UB98</accession>
<keyword evidence="3" id="KW-1185">Reference proteome</keyword>
<dbReference type="Proteomes" id="UP001055039">
    <property type="component" value="Unassembled WGS sequence"/>
</dbReference>
<protein>
    <submittedName>
        <fullName evidence="2">Uncharacterized protein</fullName>
    </submittedName>
</protein>
<proteinExistence type="predicted"/>
<evidence type="ECO:0000313" key="2">
    <source>
        <dbReference type="EMBL" id="GJE63743.1"/>
    </source>
</evidence>
<reference evidence="2" key="1">
    <citation type="journal article" date="2021" name="Front. Microbiol.">
        <title>Comprehensive Comparative Genomics and Phenotyping of Methylobacterium Species.</title>
        <authorList>
            <person name="Alessa O."/>
            <person name="Ogura Y."/>
            <person name="Fujitani Y."/>
            <person name="Takami H."/>
            <person name="Hayashi T."/>
            <person name="Sahin N."/>
            <person name="Tani A."/>
        </authorList>
    </citation>
    <scope>NUCLEOTIDE SEQUENCE</scope>
    <source>
        <strain evidence="2">NBRC 15686</strain>
    </source>
</reference>
<dbReference type="EMBL" id="BPRC01000001">
    <property type="protein sequence ID" value="GJE63743.1"/>
    <property type="molecule type" value="Genomic_DNA"/>
</dbReference>
<name>A0ABQ4UB98_9HYPH</name>
<evidence type="ECO:0000313" key="3">
    <source>
        <dbReference type="Proteomes" id="UP001055039"/>
    </source>
</evidence>
<sequence>MDPVMLRNQALNMAMMRAKKSDSLDDIKKAAEGLIEWMEADGTGSDASKPAEPTNQPSTTHESQAAVEGQEPKGE</sequence>
<feature type="compositionally biased region" description="Polar residues" evidence="1">
    <location>
        <begin position="53"/>
        <end position="63"/>
    </location>
</feature>
<comment type="caution">
    <text evidence="2">The sequence shown here is derived from an EMBL/GenBank/DDBJ whole genome shotgun (WGS) entry which is preliminary data.</text>
</comment>